<evidence type="ECO:0000256" key="1">
    <source>
        <dbReference type="SAM" id="MobiDB-lite"/>
    </source>
</evidence>
<dbReference type="Pfam" id="PF09899">
    <property type="entry name" value="DUF2126"/>
    <property type="match status" value="1"/>
</dbReference>
<dbReference type="Pfam" id="PF08379">
    <property type="entry name" value="Bact_transglu_N"/>
    <property type="match status" value="1"/>
</dbReference>
<organism evidence="3 4">
    <name type="scientific">Azospirillum doebereinerae</name>
    <dbReference type="NCBI Taxonomy" id="92933"/>
    <lineage>
        <taxon>Bacteria</taxon>
        <taxon>Pseudomonadati</taxon>
        <taxon>Pseudomonadota</taxon>
        <taxon>Alphaproteobacteria</taxon>
        <taxon>Rhodospirillales</taxon>
        <taxon>Azospirillaceae</taxon>
        <taxon>Azospirillum</taxon>
    </lineage>
</organism>
<dbReference type="InterPro" id="IPR038765">
    <property type="entry name" value="Papain-like_cys_pep_sf"/>
</dbReference>
<dbReference type="InterPro" id="IPR002931">
    <property type="entry name" value="Transglutaminase-like"/>
</dbReference>
<dbReference type="InterPro" id="IPR013589">
    <property type="entry name" value="Bac_transglu_N"/>
</dbReference>
<keyword evidence="4" id="KW-1185">Reference proteome</keyword>
<dbReference type="AlphaFoldDB" id="A0A3S1CHV6"/>
<evidence type="ECO:0000313" key="3">
    <source>
        <dbReference type="EMBL" id="RUQ72947.1"/>
    </source>
</evidence>
<dbReference type="Gene3D" id="3.10.620.30">
    <property type="match status" value="1"/>
</dbReference>
<protein>
    <submittedName>
        <fullName evidence="3">Transglutaminase family protein</fullName>
    </submittedName>
</protein>
<evidence type="ECO:0000313" key="4">
    <source>
        <dbReference type="Proteomes" id="UP000280346"/>
    </source>
</evidence>
<proteinExistence type="predicted"/>
<dbReference type="Pfam" id="PF01841">
    <property type="entry name" value="Transglut_core"/>
    <property type="match status" value="1"/>
</dbReference>
<dbReference type="OrthoDB" id="9804023at2"/>
<evidence type="ECO:0000259" key="2">
    <source>
        <dbReference type="SMART" id="SM00460"/>
    </source>
</evidence>
<feature type="compositionally biased region" description="Basic and acidic residues" evidence="1">
    <location>
        <begin position="572"/>
        <end position="592"/>
    </location>
</feature>
<feature type="region of interest" description="Disordered" evidence="1">
    <location>
        <begin position="556"/>
        <end position="592"/>
    </location>
</feature>
<gene>
    <name evidence="3" type="ORF">EJ913_10335</name>
</gene>
<name>A0A3S1CHV6_9PROT</name>
<reference evidence="3 4" key="1">
    <citation type="submission" date="2018-12" db="EMBL/GenBank/DDBJ databases">
        <authorList>
            <person name="Yang Y."/>
        </authorList>
    </citation>
    <scope>NUCLEOTIDE SEQUENCE [LARGE SCALE GENOMIC DNA]</scope>
    <source>
        <strain evidence="3 4">GSF71</strain>
    </source>
</reference>
<dbReference type="EMBL" id="RZIJ01000006">
    <property type="protein sequence ID" value="RUQ72947.1"/>
    <property type="molecule type" value="Genomic_DNA"/>
</dbReference>
<dbReference type="InterPro" id="IPR018667">
    <property type="entry name" value="DUF2126"/>
</dbReference>
<dbReference type="PANTHER" id="PTHR33490">
    <property type="entry name" value="BLR5614 PROTEIN-RELATED"/>
    <property type="match status" value="1"/>
</dbReference>
<dbReference type="Proteomes" id="UP000280346">
    <property type="component" value="Unassembled WGS sequence"/>
</dbReference>
<accession>A0A3S1CHV6</accession>
<dbReference type="SMART" id="SM00460">
    <property type="entry name" value="TGc"/>
    <property type="match status" value="1"/>
</dbReference>
<feature type="domain" description="Transglutaminase-like" evidence="2">
    <location>
        <begin position="172"/>
        <end position="248"/>
    </location>
</feature>
<dbReference type="RefSeq" id="WP_126997437.1">
    <property type="nucleotide sequence ID" value="NZ_JBNPXW010000010.1"/>
</dbReference>
<dbReference type="SUPFAM" id="SSF54001">
    <property type="entry name" value="Cysteine proteinases"/>
    <property type="match status" value="1"/>
</dbReference>
<sequence length="1118" mass="126367">MAIHVALNHKTIYRYDRPVSLGPQIVRLRPAPHCRTPILSYSLRVTPKHHFLNWQQDPQSNYQARFVFPEKTREFIVEVDLVAEIASINPFDFFLEDKAGHYPFAYEDWLQKELRPYLETEAVEPALAEYLKTIPRDKTPTIDFLIGINQRLQGEIGYVIRMEPGIQTCDETLTKRTGSCRDSAWLLVQIFRHLGLAARFVSGYLIQLTADQKSLDGPSGTETDFTDLHAWTEVFLPGAGWVGLDPTSGLLAGEGHIPLACTPDASSAAPISGLVDEAEVEFEHAMSVTRIYEAPRVTKPYTPQQWSSIEALGHRVDEDLKAGDVRLTMGGEPTFVSIDDMEGAEWNTAAVGPNKRRLAADLIHRMMKRFAPGGLLHFGQGKWYPGESLPRWAMTVYWRRDGEAMWANTDLLARENVDYGHTAQDAGVFLVTLAKRLGLDPTVVLAAYEDAWHYLNKEAKLPVNVDPLESKLDDKEERARLSRVFTKGLNEPVGFAMPINRRMTQKGPVWLSSTWPLRQEKLVLIPGDSPVGYRLPLGSLPWASKSDYPYAWETDPFEPREPLPPHPLQRSVDARRTARESDRGVHGEAREAQRQRVMAEVRAEIPEEGKSAWWIVRTALTCEARNGRLHMFMPPMSTLEDYLAMLAEIEATAVELDMPVVIEGYQPPKDPRLNSLAVTPDPGVIEVNIHPAHSWDELVRNTIDLYEDARQSRLGAEKFMIDGRHTGTGGGNHVVMGGATAADSPFLRRPDLLRSLITYWQNHPALSYVFSGLFIGPTSQAPRVDEARDDQLYELEIAFHQIEEQTAIFGQCPPWMVDRILRNLLVDVQGNTHRAEFCIDKLYSPDSSTGRLGLVEFRAFEMPPHAEMSLTQQLLMRALVARFWKTPYKGKLVRWGNELHDRFMLPHFIQQDLADVLQDMRDHGYPMEDSWFAPHMNFRFPTYGQVNQRGITMELRMALEPWHVLGEEPGGGGTVRFVDSSVERVQVRVSGLIDARYAITCNGRRVPLIPTGTEGDFVGGVRYRAWQPPSCLHPTIPVHTPLIFDIVDTWAGRSIGGSTYHVMHPGGRNYDTFPVNANEAEGRRLARFFPFGHTPGPMDVPNEERNPQFPMTLDLRRG</sequence>
<comment type="caution">
    <text evidence="3">The sequence shown here is derived from an EMBL/GenBank/DDBJ whole genome shotgun (WGS) entry which is preliminary data.</text>
</comment>
<dbReference type="PANTHER" id="PTHR33490:SF1">
    <property type="entry name" value="SLL1233 PROTEIN"/>
    <property type="match status" value="1"/>
</dbReference>